<proteinExistence type="predicted"/>
<evidence type="ECO:0000313" key="2">
    <source>
        <dbReference type="EMBL" id="CAB0011036.1"/>
    </source>
</evidence>
<dbReference type="PANTHER" id="PTHR12563:SF23">
    <property type="entry name" value="BCDNA.GH07066"/>
    <property type="match status" value="1"/>
</dbReference>
<dbReference type="GO" id="GO:0008654">
    <property type="term" value="P:phospholipid biosynthetic process"/>
    <property type="evidence" value="ECO:0007669"/>
    <property type="project" value="TreeGrafter"/>
</dbReference>
<dbReference type="GO" id="GO:0004366">
    <property type="term" value="F:glycerol-3-phosphate O-acyltransferase activity"/>
    <property type="evidence" value="ECO:0007669"/>
    <property type="project" value="TreeGrafter"/>
</dbReference>
<sequence>VISVFVQYLRFEKSCGSQWIEILVRVMVSVMSMKIYEAYESGSAKQSSSSLHHQLTQLQLRKREQLAASRDNHVARVEGSLYDTKNSLWSANALLVPERRPTTGMSCSKCTPTSNVLADETVKEAVKQTAEDMAAELNITDPKGLQLLLSNNSRRAEKILTRMHSKLSNFVIRMVAWVLHKTLPLLLKCMAVPQHQIQMLKEASTKGLPMIYLPLHRRVLQGLGAFFIKRRIDPVSGKKDKIYRALLHTYMTHCIEAGHHFEFFIEGGRTRTGKPCMPKDCSRSTAVMSTNALAFLLLHVHRDGATLGDLTFSLDVLRTELSCSDKDVGFCGESKDVLEYAIELLGPGLIQKERTPEGDWFIKPVTILPNVIELSYYSNAVLPHFAIESVLALTAMSLTAHPATDAEPRIDVDSLIEGCVDLCDILQYEFIFTKTCQNLNDAIYDTIDHFSTLQILVRQDVSVTSESPL</sequence>
<dbReference type="Pfam" id="PF19277">
    <property type="entry name" value="GPAT_C"/>
    <property type="match status" value="1"/>
</dbReference>
<dbReference type="AlphaFoldDB" id="A0A6H5H4W9"/>
<reference evidence="2 3" key="1">
    <citation type="submission" date="2020-02" db="EMBL/GenBank/DDBJ databases">
        <authorList>
            <person name="Ferguson B K."/>
        </authorList>
    </citation>
    <scope>NUCLEOTIDE SEQUENCE [LARGE SCALE GENOMIC DNA]</scope>
</reference>
<dbReference type="Proteomes" id="UP000479000">
    <property type="component" value="Unassembled WGS sequence"/>
</dbReference>
<keyword evidence="3" id="KW-1185">Reference proteome</keyword>
<organism evidence="2 3">
    <name type="scientific">Nesidiocoris tenuis</name>
    <dbReference type="NCBI Taxonomy" id="355587"/>
    <lineage>
        <taxon>Eukaryota</taxon>
        <taxon>Metazoa</taxon>
        <taxon>Ecdysozoa</taxon>
        <taxon>Arthropoda</taxon>
        <taxon>Hexapoda</taxon>
        <taxon>Insecta</taxon>
        <taxon>Pterygota</taxon>
        <taxon>Neoptera</taxon>
        <taxon>Paraneoptera</taxon>
        <taxon>Hemiptera</taxon>
        <taxon>Heteroptera</taxon>
        <taxon>Panheteroptera</taxon>
        <taxon>Cimicomorpha</taxon>
        <taxon>Miridae</taxon>
        <taxon>Dicyphina</taxon>
        <taxon>Nesidiocoris</taxon>
    </lineage>
</organism>
<dbReference type="GO" id="GO:0031966">
    <property type="term" value="C:mitochondrial membrane"/>
    <property type="evidence" value="ECO:0007669"/>
    <property type="project" value="TreeGrafter"/>
</dbReference>
<name>A0A6H5H4W9_9HEMI</name>
<evidence type="ECO:0000259" key="1">
    <source>
        <dbReference type="Pfam" id="PF19277"/>
    </source>
</evidence>
<dbReference type="EMBL" id="CADCXU010023637">
    <property type="protein sequence ID" value="CAB0011036.1"/>
    <property type="molecule type" value="Genomic_DNA"/>
</dbReference>
<feature type="domain" description="GPAT/DHAPAT C-terminal" evidence="1">
    <location>
        <begin position="281"/>
        <end position="460"/>
    </location>
</feature>
<dbReference type="InterPro" id="IPR022284">
    <property type="entry name" value="GPAT/DHAPAT"/>
</dbReference>
<gene>
    <name evidence="2" type="ORF">NTEN_LOCUS16029</name>
</gene>
<evidence type="ECO:0000313" key="3">
    <source>
        <dbReference type="Proteomes" id="UP000479000"/>
    </source>
</evidence>
<dbReference type="InterPro" id="IPR045520">
    <property type="entry name" value="GPAT/DHAPAT_C"/>
</dbReference>
<dbReference type="GO" id="GO:0019432">
    <property type="term" value="P:triglyceride biosynthetic process"/>
    <property type="evidence" value="ECO:0007669"/>
    <property type="project" value="TreeGrafter"/>
</dbReference>
<dbReference type="GO" id="GO:0006631">
    <property type="term" value="P:fatty acid metabolic process"/>
    <property type="evidence" value="ECO:0007669"/>
    <property type="project" value="TreeGrafter"/>
</dbReference>
<protein>
    <recommendedName>
        <fullName evidence="1">GPAT/DHAPAT C-terminal domain-containing protein</fullName>
    </recommendedName>
</protein>
<dbReference type="GO" id="GO:0006072">
    <property type="term" value="P:glycerol-3-phosphate metabolic process"/>
    <property type="evidence" value="ECO:0007669"/>
    <property type="project" value="TreeGrafter"/>
</dbReference>
<dbReference type="PANTHER" id="PTHR12563">
    <property type="entry name" value="GLYCEROL-3-PHOSPHATE ACYLTRANSFERASE"/>
    <property type="match status" value="1"/>
</dbReference>
<dbReference type="OrthoDB" id="5962536at2759"/>
<feature type="non-terminal residue" evidence="2">
    <location>
        <position position="1"/>
    </location>
</feature>
<accession>A0A6H5H4W9</accession>